<dbReference type="Pfam" id="PF02153">
    <property type="entry name" value="PDH_N"/>
    <property type="match status" value="1"/>
</dbReference>
<dbReference type="InterPro" id="IPR046826">
    <property type="entry name" value="PDH_N"/>
</dbReference>
<reference evidence="4 5" key="1">
    <citation type="journal article" date="2019" name="Int. J. Syst. Evol. Microbiol.">
        <title>The Global Catalogue of Microorganisms (GCM) 10K type strain sequencing project: providing services to taxonomists for standard genome sequencing and annotation.</title>
        <authorList>
            <consortium name="The Broad Institute Genomics Platform"/>
            <consortium name="The Broad Institute Genome Sequencing Center for Infectious Disease"/>
            <person name="Wu L."/>
            <person name="Ma J."/>
        </authorList>
    </citation>
    <scope>NUCLEOTIDE SEQUENCE [LARGE SCALE GENOMIC DNA]</scope>
    <source>
        <strain evidence="4 5">JCM 16374</strain>
    </source>
</reference>
<dbReference type="Gene3D" id="1.10.3660.10">
    <property type="entry name" value="6-phosphogluconate dehydrogenase C-terminal like domain"/>
    <property type="match status" value="1"/>
</dbReference>
<dbReference type="SUPFAM" id="SSF51735">
    <property type="entry name" value="NAD(P)-binding Rossmann-fold domains"/>
    <property type="match status" value="1"/>
</dbReference>
<protein>
    <submittedName>
        <fullName evidence="4">Prephenate dehydrogenase</fullName>
    </submittedName>
</protein>
<dbReference type="InterPro" id="IPR036291">
    <property type="entry name" value="NAD(P)-bd_dom_sf"/>
</dbReference>
<evidence type="ECO:0000256" key="1">
    <source>
        <dbReference type="ARBA" id="ARBA00007964"/>
    </source>
</evidence>
<feature type="domain" description="Prephenate/arogenate dehydrogenase" evidence="3">
    <location>
        <begin position="2"/>
        <end position="284"/>
    </location>
</feature>
<comment type="similarity">
    <text evidence="1">Belongs to the prephenate/arogenate dehydrogenase family.</text>
</comment>
<dbReference type="PANTHER" id="PTHR21363:SF0">
    <property type="entry name" value="PREPHENATE DEHYDROGENASE [NADP(+)]"/>
    <property type="match status" value="1"/>
</dbReference>
<organism evidence="4 5">
    <name type="scientific">Streptomyces lunalinharesii</name>
    <dbReference type="NCBI Taxonomy" id="333384"/>
    <lineage>
        <taxon>Bacteria</taxon>
        <taxon>Bacillati</taxon>
        <taxon>Actinomycetota</taxon>
        <taxon>Actinomycetes</taxon>
        <taxon>Kitasatosporales</taxon>
        <taxon>Streptomycetaceae</taxon>
        <taxon>Streptomyces</taxon>
    </lineage>
</organism>
<dbReference type="InterPro" id="IPR003099">
    <property type="entry name" value="Prephen_DH"/>
</dbReference>
<name>A0ABN3RNI4_9ACTN</name>
<dbReference type="SUPFAM" id="SSF48179">
    <property type="entry name" value="6-phosphogluconate dehydrogenase C-terminal domain-like"/>
    <property type="match status" value="1"/>
</dbReference>
<comment type="caution">
    <text evidence="4">The sequence shown here is derived from an EMBL/GenBank/DDBJ whole genome shotgun (WGS) entry which is preliminary data.</text>
</comment>
<dbReference type="Proteomes" id="UP001500994">
    <property type="component" value="Unassembled WGS sequence"/>
</dbReference>
<gene>
    <name evidence="4" type="ORF">GCM10009864_23980</name>
</gene>
<dbReference type="InterPro" id="IPR050812">
    <property type="entry name" value="Preph/Arog_dehydrog"/>
</dbReference>
<evidence type="ECO:0000259" key="3">
    <source>
        <dbReference type="PROSITE" id="PS51176"/>
    </source>
</evidence>
<dbReference type="PROSITE" id="PS51176">
    <property type="entry name" value="PDH_ADH"/>
    <property type="match status" value="1"/>
</dbReference>
<dbReference type="RefSeq" id="WP_344575095.1">
    <property type="nucleotide sequence ID" value="NZ_BAAARK010000006.1"/>
</dbReference>
<dbReference type="EMBL" id="BAAARK010000006">
    <property type="protein sequence ID" value="GAA2657029.1"/>
    <property type="molecule type" value="Genomic_DNA"/>
</dbReference>
<evidence type="ECO:0000256" key="2">
    <source>
        <dbReference type="ARBA" id="ARBA00023002"/>
    </source>
</evidence>
<evidence type="ECO:0000313" key="5">
    <source>
        <dbReference type="Proteomes" id="UP001500994"/>
    </source>
</evidence>
<dbReference type="InterPro" id="IPR008927">
    <property type="entry name" value="6-PGluconate_DH-like_C_sf"/>
</dbReference>
<dbReference type="NCBIfam" id="NF005112">
    <property type="entry name" value="PRK06545.2-4"/>
    <property type="match status" value="1"/>
</dbReference>
<accession>A0ABN3RNI4</accession>
<dbReference type="Gene3D" id="3.40.50.720">
    <property type="entry name" value="NAD(P)-binding Rossmann-like Domain"/>
    <property type="match status" value="1"/>
</dbReference>
<dbReference type="InterPro" id="IPR046825">
    <property type="entry name" value="PDH_C"/>
</dbReference>
<sequence length="374" mass="38513">MHTAAVVGTGLIGTSIALALSARGVTTHLLDRDPDRVRIAAARGAGTPEPPSEPVDIAVIAVPPSRTAPVLAAQQRAGLARVYTDVASVKALPHAECLALGCDTTTLVGGHPLAGRERSGPLAARADLFQDHHWVLTPTPDTSEAALNRALELVSLCGAVPALLEPPDHDRAVALVSHLPHLMATLTAGRLREGEEYAVRLAGRGMRDATRVASGDAALWADILAANATALAPLLTELSSDLATAAEALAQLSAAAPDPAATAEALAALTALLHRGVEGRARITPPYNDPASRPHTMLSVALGDHDRPLSRLLDDVDAARLELDDVDLAGLAPHRPDRPGAGAGTAADSVGLKVAPGVARPLTEALRDRGWAVH</sequence>
<keyword evidence="2" id="KW-0560">Oxidoreductase</keyword>
<evidence type="ECO:0000313" key="4">
    <source>
        <dbReference type="EMBL" id="GAA2657029.1"/>
    </source>
</evidence>
<proteinExistence type="inferred from homology"/>
<keyword evidence="5" id="KW-1185">Reference proteome</keyword>
<dbReference type="PANTHER" id="PTHR21363">
    <property type="entry name" value="PREPHENATE DEHYDROGENASE"/>
    <property type="match status" value="1"/>
</dbReference>
<dbReference type="Pfam" id="PF20463">
    <property type="entry name" value="PDH_C"/>
    <property type="match status" value="1"/>
</dbReference>